<dbReference type="EMBL" id="JACHOR010000001">
    <property type="protein sequence ID" value="MBB5744585.1"/>
    <property type="molecule type" value="Genomic_DNA"/>
</dbReference>
<evidence type="ECO:0000256" key="1">
    <source>
        <dbReference type="SAM" id="SignalP"/>
    </source>
</evidence>
<evidence type="ECO:0000313" key="3">
    <source>
        <dbReference type="Proteomes" id="UP000545037"/>
    </source>
</evidence>
<reference evidence="2 3" key="1">
    <citation type="submission" date="2020-08" db="EMBL/GenBank/DDBJ databases">
        <title>Genomic Encyclopedia of Type Strains, Phase IV (KMG-IV): sequencing the most valuable type-strain genomes for metagenomic binning, comparative biology and taxonomic classification.</title>
        <authorList>
            <person name="Goeker M."/>
        </authorList>
    </citation>
    <scope>NUCLEOTIDE SEQUENCE [LARGE SCALE GENOMIC DNA]</scope>
    <source>
        <strain evidence="2 3">DSM 4737</strain>
    </source>
</reference>
<dbReference type="RefSeq" id="WP_183211567.1">
    <property type="nucleotide sequence ID" value="NZ_JACHOR010000001.1"/>
</dbReference>
<comment type="caution">
    <text evidence="2">The sequence shown here is derived from an EMBL/GenBank/DDBJ whole genome shotgun (WGS) entry which is preliminary data.</text>
</comment>
<keyword evidence="3" id="KW-1185">Reference proteome</keyword>
<name>A0A7W9CFD2_9CAUL</name>
<gene>
    <name evidence="2" type="ORF">GGR13_000157</name>
</gene>
<proteinExistence type="predicted"/>
<dbReference type="AlphaFoldDB" id="A0A7W9CFD2"/>
<organism evidence="2 3">
    <name type="scientific">Brevundimonas variabilis</name>
    <dbReference type="NCBI Taxonomy" id="74312"/>
    <lineage>
        <taxon>Bacteria</taxon>
        <taxon>Pseudomonadati</taxon>
        <taxon>Pseudomonadota</taxon>
        <taxon>Alphaproteobacteria</taxon>
        <taxon>Caulobacterales</taxon>
        <taxon>Caulobacteraceae</taxon>
        <taxon>Brevundimonas</taxon>
    </lineage>
</organism>
<evidence type="ECO:0000313" key="2">
    <source>
        <dbReference type="EMBL" id="MBB5744585.1"/>
    </source>
</evidence>
<accession>A0A7W9CFD2</accession>
<protein>
    <submittedName>
        <fullName evidence="2">Uncharacterized protein</fullName>
    </submittedName>
</protein>
<keyword evidence="1" id="KW-0732">Signal</keyword>
<dbReference type="Proteomes" id="UP000545037">
    <property type="component" value="Unassembled WGS sequence"/>
</dbReference>
<sequence length="115" mass="12228">MLRLFALALLVQAVAPVAPPTRMMPYVEVVRCAGLTQAASELEGGESTEGRRLFDAALYWSLAASQAALAAGRAPGEADTDQTRARILAVRELGSASVKARSDLETCRRRTPDLG</sequence>
<feature type="signal peptide" evidence="1">
    <location>
        <begin position="1"/>
        <end position="17"/>
    </location>
</feature>
<feature type="chain" id="PRO_5030997243" evidence="1">
    <location>
        <begin position="18"/>
        <end position="115"/>
    </location>
</feature>